<protein>
    <recommendedName>
        <fullName evidence="3">GATA-type domain-containing protein</fullName>
    </recommendedName>
</protein>
<evidence type="ECO:0000256" key="1">
    <source>
        <dbReference type="PROSITE-ProRule" id="PRU00094"/>
    </source>
</evidence>
<evidence type="ECO:0000259" key="3">
    <source>
        <dbReference type="PROSITE" id="PS50114"/>
    </source>
</evidence>
<keyword evidence="1" id="KW-0479">Metal-binding</keyword>
<organism evidence="4 5">
    <name type="scientific">Acaromyces ingoldii</name>
    <dbReference type="NCBI Taxonomy" id="215250"/>
    <lineage>
        <taxon>Eukaryota</taxon>
        <taxon>Fungi</taxon>
        <taxon>Dikarya</taxon>
        <taxon>Basidiomycota</taxon>
        <taxon>Ustilaginomycotina</taxon>
        <taxon>Exobasidiomycetes</taxon>
        <taxon>Exobasidiales</taxon>
        <taxon>Cryptobasidiaceae</taxon>
        <taxon>Acaromyces</taxon>
    </lineage>
</organism>
<feature type="compositionally biased region" description="Low complexity" evidence="2">
    <location>
        <begin position="393"/>
        <end position="419"/>
    </location>
</feature>
<reference evidence="4 5" key="1">
    <citation type="journal article" date="2018" name="Mol. Biol. Evol.">
        <title>Broad Genomic Sampling Reveals a Smut Pathogenic Ancestry of the Fungal Clade Ustilaginomycotina.</title>
        <authorList>
            <person name="Kijpornyongpan T."/>
            <person name="Mondo S.J."/>
            <person name="Barry K."/>
            <person name="Sandor L."/>
            <person name="Lee J."/>
            <person name="Lipzen A."/>
            <person name="Pangilinan J."/>
            <person name="LaButti K."/>
            <person name="Hainaut M."/>
            <person name="Henrissat B."/>
            <person name="Grigoriev I.V."/>
            <person name="Spatafora J.W."/>
            <person name="Aime M.C."/>
        </authorList>
    </citation>
    <scope>NUCLEOTIDE SEQUENCE [LARGE SCALE GENOMIC DNA]</scope>
    <source>
        <strain evidence="4 5">MCA 4198</strain>
    </source>
</reference>
<feature type="compositionally biased region" description="Basic and acidic residues" evidence="2">
    <location>
        <begin position="1301"/>
        <end position="1310"/>
    </location>
</feature>
<feature type="compositionally biased region" description="Basic and acidic residues" evidence="2">
    <location>
        <begin position="1319"/>
        <end position="1329"/>
    </location>
</feature>
<feature type="region of interest" description="Disordered" evidence="2">
    <location>
        <begin position="473"/>
        <end position="541"/>
    </location>
</feature>
<sequence length="1516" mass="158833">MDFDWHALVSGDLSAATVPSSSPALATTALPPSSNHSNGSSSSSSSSNGGGCGSRDNAGISEGASANGLHASTSSSSSSVPSSSPQPGNTSASAPRRNGHELPTRLRERRASMDVKVLYTLESSPDSTMVARLGKVASVELIHPSKRDLAAWKEGPKARRGEGPPLFGKVTLKTCLSAICTASPELIFDRTRDYILYAVDPIESHRATQKRRALVDSSNSRINAQEGPSSTRANDEHQQSPSKVAARSSFLVGKGLFSWALAEQGDGESSVVGRVCSEHAHEDEDEDEDREREGEDDEDEDEGGILEVNIRLKEAPSISRDQYFDRVRAFQSATTKGRSETRKEGRKDKTKGSKGDTNSSTPSMSSPPPSSPLASTSSALEQMRKIASRSSTPAAPGGASAQQQLLQLLQALQAQGQSPRDAPKFQATHAPASAAASVPVAAATAAAAAAATPNAPPSQDLMSQLLQSLMGAGSSNASTFAPPSQQQQPPREATTTVKKHRPPAAVHAASSPQLGTVSLPARRKSLSTGPPRAASVSDAASPILGGLTPGYETGYVSGPSPAASTSAMPKVEKAPEVAVAKEGSERERQCCYNCGLRAQPVWRIVMLPDEEVRFRDGSEHWHESSKFYRACNACGLYFNRYNGISRPEHVWKEAIRASKRKDKRKVGEEDGEESMTSPIDGELDDDESADELLLPGGVKKSFSRTLSEACQRDSERLASVDGETPAIRAARRKQVEAVKATSWDKARLKDFVMDQDGNWRTKRSVKENPGGRRPGRPKGSKTGKGAGRTRNQIYAERRARQQMMMANEAAAQNAMAEASSRPMLPQKRATFAAQSSPVRPSKAARTASASGTVPSAGMGLTPGTSPGYRSRYGAAGYLLDSSPATAFQTVLSEAETDWNSLYGILGQTPRRSPRKNPHGTMSGLNPYASTAQAPASPSSGRGKGPTMDHSAGVAPLDLMAMTSSSPLTRGRVRSGQFTLGDTALWTSSDGLQGGKTSGNGSSSITSPGSPSPSPARLYSKLVKGKAAGPALSSASKNSSRGVPHNQLMAGAMSIDDLQMQASWGAASSPSRARKAARQARNAPPGSSSTSQQQQQSKSDGVLDAGPFMGLSVLETEDDDGINNFVGNASPTLGRSLRRKGHTSKMPIPDLELPPASARTSPTVDFDFSTGSSGITVPSSTEAASSSAGVKVEASSVMNHNDEYDFTDWTQSSSMRELFPTPSPVKGWTNGGSTAQNGEQTKGETSPDPTAALWSDSPSASAAAAIASAAAAAAAAVAPDTQMPMAPKEVTVTAEPALSSGVDKDEQDLPKAESSQENGAKTEEKAESQQDQHLQIIRHRKPLPATVEDASPSASSAMGANDDPMFGSDEDDDDEEDELEGEGNQATTLEKLMEMFEDPYGLLAASGIGGANRIEQQGQTSTAIETTTTTAGAAAAASTSTAGDQAPAPEVSFDHLEAIELFQSMDFAKQFDFFTQAGSTGIAAHHVIEPAEESSSEGAAGASSSVKQVTSSHQEAV</sequence>
<feature type="compositionally biased region" description="Acidic residues" evidence="2">
    <location>
        <begin position="283"/>
        <end position="304"/>
    </location>
</feature>
<dbReference type="Proteomes" id="UP000245768">
    <property type="component" value="Unassembled WGS sequence"/>
</dbReference>
<feature type="region of interest" description="Disordered" evidence="2">
    <location>
        <begin position="1427"/>
        <end position="1446"/>
    </location>
</feature>
<accession>A0A316YKK0</accession>
<keyword evidence="1" id="KW-0862">Zinc</keyword>
<feature type="compositionally biased region" description="Polar residues" evidence="2">
    <location>
        <begin position="1230"/>
        <end position="1247"/>
    </location>
</feature>
<gene>
    <name evidence="4" type="ORF">FA10DRAFT_267912</name>
</gene>
<feature type="compositionally biased region" description="Polar residues" evidence="2">
    <location>
        <begin position="1505"/>
        <end position="1516"/>
    </location>
</feature>
<dbReference type="InterPro" id="IPR057725">
    <property type="entry name" value="Ams2-SPT21_N"/>
</dbReference>
<dbReference type="PROSITE" id="PS50114">
    <property type="entry name" value="GATA_ZN_FINGER_2"/>
    <property type="match status" value="1"/>
</dbReference>
<feature type="compositionally biased region" description="Polar residues" evidence="2">
    <location>
        <begin position="216"/>
        <end position="232"/>
    </location>
</feature>
<feature type="region of interest" description="Disordered" evidence="2">
    <location>
        <begin position="207"/>
        <end position="245"/>
    </location>
</feature>
<dbReference type="RefSeq" id="XP_025376532.1">
    <property type="nucleotide sequence ID" value="XM_025522097.1"/>
</dbReference>
<dbReference type="InterPro" id="IPR000679">
    <property type="entry name" value="Znf_GATA"/>
</dbReference>
<proteinExistence type="predicted"/>
<feature type="compositionally biased region" description="Low complexity" evidence="2">
    <location>
        <begin position="1427"/>
        <end position="1445"/>
    </location>
</feature>
<dbReference type="GeneID" id="37044013"/>
<feature type="compositionally biased region" description="Low complexity" evidence="2">
    <location>
        <begin position="1495"/>
        <end position="1504"/>
    </location>
</feature>
<dbReference type="PANTHER" id="PTHR39147">
    <property type="entry name" value="PROTEIN SPT21"/>
    <property type="match status" value="1"/>
</dbReference>
<dbReference type="STRING" id="215250.A0A316YKK0"/>
<dbReference type="CDD" id="cd00202">
    <property type="entry name" value="ZnF_GATA"/>
    <property type="match status" value="1"/>
</dbReference>
<keyword evidence="5" id="KW-1185">Reference proteome</keyword>
<evidence type="ECO:0000313" key="5">
    <source>
        <dbReference type="Proteomes" id="UP000245768"/>
    </source>
</evidence>
<dbReference type="GO" id="GO:0030466">
    <property type="term" value="P:silent mating-type cassette heterochromatin formation"/>
    <property type="evidence" value="ECO:0007669"/>
    <property type="project" value="TreeGrafter"/>
</dbReference>
<keyword evidence="1" id="KW-0863">Zinc-finger</keyword>
<feature type="domain" description="GATA-type" evidence="3">
    <location>
        <begin position="621"/>
        <end position="660"/>
    </location>
</feature>
<dbReference type="EMBL" id="KZ819637">
    <property type="protein sequence ID" value="PWN89334.1"/>
    <property type="molecule type" value="Genomic_DNA"/>
</dbReference>
<dbReference type="GO" id="GO:0006357">
    <property type="term" value="P:regulation of transcription by RNA polymerase II"/>
    <property type="evidence" value="ECO:0007669"/>
    <property type="project" value="TreeGrafter"/>
</dbReference>
<feature type="region of interest" description="Disordered" evidence="2">
    <location>
        <begin position="1488"/>
        <end position="1516"/>
    </location>
</feature>
<feature type="region of interest" description="Disordered" evidence="2">
    <location>
        <begin position="755"/>
        <end position="791"/>
    </location>
</feature>
<dbReference type="GO" id="GO:0000183">
    <property type="term" value="P:rDNA heterochromatin formation"/>
    <property type="evidence" value="ECO:0007669"/>
    <property type="project" value="TreeGrafter"/>
</dbReference>
<feature type="compositionally biased region" description="Low complexity" evidence="2">
    <location>
        <begin position="998"/>
        <end position="1008"/>
    </location>
</feature>
<feature type="compositionally biased region" description="Polar residues" evidence="2">
    <location>
        <begin position="473"/>
        <end position="496"/>
    </location>
</feature>
<dbReference type="InterPro" id="IPR013088">
    <property type="entry name" value="Znf_NHR/GATA"/>
</dbReference>
<feature type="compositionally biased region" description="Low complexity" evidence="2">
    <location>
        <begin position="1078"/>
        <end position="1096"/>
    </location>
</feature>
<feature type="region of interest" description="Disordered" evidence="2">
    <location>
        <begin position="1118"/>
        <end position="1159"/>
    </location>
</feature>
<feature type="region of interest" description="Disordered" evidence="2">
    <location>
        <begin position="277"/>
        <end position="311"/>
    </location>
</feature>
<dbReference type="OrthoDB" id="3199820at2759"/>
<feature type="region of interest" description="Disordered" evidence="2">
    <location>
        <begin position="985"/>
        <end position="1016"/>
    </location>
</feature>
<feature type="region of interest" description="Disordered" evidence="2">
    <location>
        <begin position="14"/>
        <end position="109"/>
    </location>
</feature>
<feature type="region of interest" description="Disordered" evidence="2">
    <location>
        <begin position="1062"/>
        <end position="1105"/>
    </location>
</feature>
<feature type="region of interest" description="Disordered" evidence="2">
    <location>
        <begin position="657"/>
        <end position="687"/>
    </location>
</feature>
<feature type="compositionally biased region" description="Low complexity" evidence="2">
    <location>
        <begin position="72"/>
        <end position="83"/>
    </location>
</feature>
<feature type="region of interest" description="Disordered" evidence="2">
    <location>
        <begin position="1290"/>
        <end position="1382"/>
    </location>
</feature>
<dbReference type="PANTHER" id="PTHR39147:SF1">
    <property type="entry name" value="PROTEIN SPT21"/>
    <property type="match status" value="1"/>
</dbReference>
<feature type="region of interest" description="Disordered" evidence="2">
    <location>
        <begin position="1214"/>
        <end position="1256"/>
    </location>
</feature>
<feature type="region of interest" description="Disordered" evidence="2">
    <location>
        <begin position="905"/>
        <end position="951"/>
    </location>
</feature>
<feature type="compositionally biased region" description="Low complexity" evidence="2">
    <location>
        <begin position="33"/>
        <end position="47"/>
    </location>
</feature>
<feature type="region of interest" description="Disordered" evidence="2">
    <location>
        <begin position="829"/>
        <end position="864"/>
    </location>
</feature>
<feature type="compositionally biased region" description="Basic and acidic residues" evidence="2">
    <location>
        <begin position="337"/>
        <end position="354"/>
    </location>
</feature>
<evidence type="ECO:0000256" key="2">
    <source>
        <dbReference type="SAM" id="MobiDB-lite"/>
    </source>
</evidence>
<dbReference type="GO" id="GO:0008270">
    <property type="term" value="F:zinc ion binding"/>
    <property type="evidence" value="ECO:0007669"/>
    <property type="project" value="UniProtKB-KW"/>
</dbReference>
<dbReference type="Gene3D" id="3.30.50.10">
    <property type="entry name" value="Erythroid Transcription Factor GATA-1, subunit A"/>
    <property type="match status" value="1"/>
</dbReference>
<dbReference type="InterPro" id="IPR042403">
    <property type="entry name" value="Spt21/Ams2"/>
</dbReference>
<feature type="region of interest" description="Disordered" evidence="2">
    <location>
        <begin position="331"/>
        <end position="434"/>
    </location>
</feature>
<dbReference type="InParanoid" id="A0A316YKK0"/>
<dbReference type="Pfam" id="PF25823">
    <property type="entry name" value="Ams2-SPT21_N"/>
    <property type="match status" value="1"/>
</dbReference>
<evidence type="ECO:0000313" key="4">
    <source>
        <dbReference type="EMBL" id="PWN89334.1"/>
    </source>
</evidence>
<feature type="compositionally biased region" description="Basic and acidic residues" evidence="2">
    <location>
        <begin position="98"/>
        <end position="109"/>
    </location>
</feature>
<dbReference type="GO" id="GO:0043565">
    <property type="term" value="F:sequence-specific DNA binding"/>
    <property type="evidence" value="ECO:0007669"/>
    <property type="project" value="InterPro"/>
</dbReference>
<feature type="compositionally biased region" description="Low complexity" evidence="2">
    <location>
        <begin position="926"/>
        <end position="939"/>
    </location>
</feature>
<name>A0A316YKK0_9BASI</name>
<feature type="compositionally biased region" description="Acidic residues" evidence="2">
    <location>
        <begin position="1367"/>
        <end position="1380"/>
    </location>
</feature>